<dbReference type="EMBL" id="CAJMWS010000318">
    <property type="protein sequence ID" value="CAE6416983.1"/>
    <property type="molecule type" value="Genomic_DNA"/>
</dbReference>
<evidence type="ECO:0000313" key="2">
    <source>
        <dbReference type="Proteomes" id="UP000663846"/>
    </source>
</evidence>
<comment type="caution">
    <text evidence="1">The sequence shown here is derived from an EMBL/GenBank/DDBJ whole genome shotgun (WGS) entry which is preliminary data.</text>
</comment>
<evidence type="ECO:0000313" key="1">
    <source>
        <dbReference type="EMBL" id="CAE6416983.1"/>
    </source>
</evidence>
<reference evidence="1" key="1">
    <citation type="submission" date="2021-01" db="EMBL/GenBank/DDBJ databases">
        <authorList>
            <person name="Kaushik A."/>
        </authorList>
    </citation>
    <scope>NUCLEOTIDE SEQUENCE</scope>
    <source>
        <strain evidence="1">AG1-1C</strain>
    </source>
</reference>
<name>A0A8H2X8J3_9AGAM</name>
<gene>
    <name evidence="1" type="ORF">RDB_LOCUS78489</name>
</gene>
<organism evidence="1 2">
    <name type="scientific">Rhizoctonia solani</name>
    <dbReference type="NCBI Taxonomy" id="456999"/>
    <lineage>
        <taxon>Eukaryota</taxon>
        <taxon>Fungi</taxon>
        <taxon>Dikarya</taxon>
        <taxon>Basidiomycota</taxon>
        <taxon>Agaricomycotina</taxon>
        <taxon>Agaricomycetes</taxon>
        <taxon>Cantharellales</taxon>
        <taxon>Ceratobasidiaceae</taxon>
        <taxon>Rhizoctonia</taxon>
    </lineage>
</organism>
<accession>A0A8H2X8J3</accession>
<sequence length="291" mass="32993">MHRSGRAPSRPSSSHSNQSTIYLSLISTKVDFLDTLLINRASGMPLYATITEAECTTVYAIDRSMELHRIVTINWGQGRKPNRTTLTNQINETVLLSDISTSNQTTLDSLMGKQKQIERNYSYGQFNSRWTAKHPESWYDSQSRIHYCYRNQPVTNPPELPETPPSTASTHLSDRLFATMTSCHLAGKPGIKFDFYSRDCLHRAVHEDGFTDMDHVILGALLSCTSGGRKRGKEPEGWLNEAQLRDHLRALRQVHRTRSNETLPLYRARSSMEALPPAYAPRTSLQAGERR</sequence>
<protein>
    <submittedName>
        <fullName evidence="1">Uncharacterized protein</fullName>
    </submittedName>
</protein>
<proteinExistence type="predicted"/>
<dbReference type="AlphaFoldDB" id="A0A8H2X8J3"/>
<dbReference type="Proteomes" id="UP000663846">
    <property type="component" value="Unassembled WGS sequence"/>
</dbReference>